<dbReference type="EMBL" id="CACQ02004112">
    <property type="protein sequence ID" value="CCF40487.1"/>
    <property type="molecule type" value="Genomic_DNA"/>
</dbReference>
<gene>
    <name evidence="1" type="ORF">CH063_02368</name>
</gene>
<name>H1VJT4_COLHI</name>
<evidence type="ECO:0000313" key="1">
    <source>
        <dbReference type="EMBL" id="CCF40487.1"/>
    </source>
</evidence>
<accession>H1VJT4</accession>
<organism evidence="1 2">
    <name type="scientific">Colletotrichum higginsianum (strain IMI 349063)</name>
    <name type="common">Crucifer anthracnose fungus</name>
    <dbReference type="NCBI Taxonomy" id="759273"/>
    <lineage>
        <taxon>Eukaryota</taxon>
        <taxon>Fungi</taxon>
        <taxon>Dikarya</taxon>
        <taxon>Ascomycota</taxon>
        <taxon>Pezizomycotina</taxon>
        <taxon>Sordariomycetes</taxon>
        <taxon>Hypocreomycetidae</taxon>
        <taxon>Glomerellales</taxon>
        <taxon>Glomerellaceae</taxon>
        <taxon>Colletotrichum</taxon>
        <taxon>Colletotrichum destructivum species complex</taxon>
    </lineage>
</organism>
<dbReference type="AlphaFoldDB" id="H1VJT4"/>
<reference evidence="2" key="1">
    <citation type="journal article" date="2012" name="Nat. Genet.">
        <title>Lifestyle transitions in plant pathogenic Colletotrichum fungi deciphered by genome and transcriptome analyses.</title>
        <authorList>
            <person name="O'Connell R.J."/>
            <person name="Thon M.R."/>
            <person name="Hacquard S."/>
            <person name="Amyotte S.G."/>
            <person name="Kleemann J."/>
            <person name="Torres M.F."/>
            <person name="Damm U."/>
            <person name="Buiate E.A."/>
            <person name="Epstein L."/>
            <person name="Alkan N."/>
            <person name="Altmueller J."/>
            <person name="Alvarado-Balderrama L."/>
            <person name="Bauser C.A."/>
            <person name="Becker C."/>
            <person name="Birren B.W."/>
            <person name="Chen Z."/>
            <person name="Choi J."/>
            <person name="Crouch J.A."/>
            <person name="Duvick J.P."/>
            <person name="Farman M.A."/>
            <person name="Gan P."/>
            <person name="Heiman D."/>
            <person name="Henrissat B."/>
            <person name="Howard R.J."/>
            <person name="Kabbage M."/>
            <person name="Koch C."/>
            <person name="Kracher B."/>
            <person name="Kubo Y."/>
            <person name="Law A.D."/>
            <person name="Lebrun M.-H."/>
            <person name="Lee Y.-H."/>
            <person name="Miyara I."/>
            <person name="Moore N."/>
            <person name="Neumann U."/>
            <person name="Nordstroem K."/>
            <person name="Panaccione D.G."/>
            <person name="Panstruga R."/>
            <person name="Place M."/>
            <person name="Proctor R.H."/>
            <person name="Prusky D."/>
            <person name="Rech G."/>
            <person name="Reinhardt R."/>
            <person name="Rollins J.A."/>
            <person name="Rounsley S."/>
            <person name="Schardl C.L."/>
            <person name="Schwartz D.C."/>
            <person name="Shenoy N."/>
            <person name="Shirasu K."/>
            <person name="Sikhakolli U.R."/>
            <person name="Stueber K."/>
            <person name="Sukno S.A."/>
            <person name="Sweigard J.A."/>
            <person name="Takano Y."/>
            <person name="Takahara H."/>
            <person name="Trail F."/>
            <person name="van der Does H.C."/>
            <person name="Voll L.M."/>
            <person name="Will I."/>
            <person name="Young S."/>
            <person name="Zeng Q."/>
            <person name="Zhang J."/>
            <person name="Zhou S."/>
            <person name="Dickman M.B."/>
            <person name="Schulze-Lefert P."/>
            <person name="Ver Loren van Themaat E."/>
            <person name="Ma L.-J."/>
            <person name="Vaillancourt L.J."/>
        </authorList>
    </citation>
    <scope>NUCLEOTIDE SEQUENCE [LARGE SCALE GENOMIC DNA]</scope>
    <source>
        <strain evidence="2">IMI 349063</strain>
    </source>
</reference>
<sequence>RGESPFLCFHYPIFGQEQPFASSTCYINLRAAHTRLATNASYKPLLRLTRRPQLQLPTTTAAAANNPAQSRSVHLRPWSLESHALSIYIVSRSPTLLHLPIQYNNHITSTIAQSTSCLVPRTPFPSHSSLPPVPKLLFPQVPDLGLVTLQSVEVGPPEHHLPRITTASSYLKAPIFD</sequence>
<feature type="non-terminal residue" evidence="1">
    <location>
        <position position="1"/>
    </location>
</feature>
<protein>
    <submittedName>
        <fullName evidence="1">Uncharacterized protein</fullName>
    </submittedName>
</protein>
<proteinExistence type="predicted"/>
<dbReference type="HOGENOM" id="CLU_1521356_0_0_1"/>
<evidence type="ECO:0000313" key="2">
    <source>
        <dbReference type="Proteomes" id="UP000007174"/>
    </source>
</evidence>
<dbReference type="Proteomes" id="UP000007174">
    <property type="component" value="Unassembled WGS sequence"/>
</dbReference>